<dbReference type="InterPro" id="IPR013783">
    <property type="entry name" value="Ig-like_fold"/>
</dbReference>
<evidence type="ECO:0000256" key="5">
    <source>
        <dbReference type="ARBA" id="ARBA00022989"/>
    </source>
</evidence>
<proteinExistence type="predicted"/>
<organism evidence="10 11">
    <name type="scientific">Eiseniibacteriota bacterium</name>
    <dbReference type="NCBI Taxonomy" id="2212470"/>
    <lineage>
        <taxon>Bacteria</taxon>
        <taxon>Candidatus Eiseniibacteriota</taxon>
    </lineage>
</organism>
<evidence type="ECO:0000313" key="10">
    <source>
        <dbReference type="EMBL" id="MBU2691108.1"/>
    </source>
</evidence>
<accession>A0A948RX12</accession>
<evidence type="ECO:0000313" key="11">
    <source>
        <dbReference type="Proteomes" id="UP000777784"/>
    </source>
</evidence>
<keyword evidence="5" id="KW-1133">Transmembrane helix</keyword>
<dbReference type="EMBL" id="JAHJDP010000043">
    <property type="protein sequence ID" value="MBU2691108.1"/>
    <property type="molecule type" value="Genomic_DNA"/>
</dbReference>
<dbReference type="CDD" id="cd00063">
    <property type="entry name" value="FN3"/>
    <property type="match status" value="2"/>
</dbReference>
<evidence type="ECO:0000259" key="9">
    <source>
        <dbReference type="PROSITE" id="PS50853"/>
    </source>
</evidence>
<dbReference type="Gene3D" id="2.120.10.30">
    <property type="entry name" value="TolB, C-terminal domain"/>
    <property type="match status" value="1"/>
</dbReference>
<dbReference type="PROSITE" id="PS50853">
    <property type="entry name" value="FN3"/>
    <property type="match status" value="1"/>
</dbReference>
<dbReference type="InterPro" id="IPR003961">
    <property type="entry name" value="FN3_dom"/>
</dbReference>
<keyword evidence="4" id="KW-0067">ATP-binding</keyword>
<gene>
    <name evidence="10" type="ORF">KJ970_09270</name>
</gene>
<evidence type="ECO:0000256" key="2">
    <source>
        <dbReference type="ARBA" id="ARBA00022692"/>
    </source>
</evidence>
<dbReference type="SMART" id="SM00060">
    <property type="entry name" value="FN3"/>
    <property type="match status" value="2"/>
</dbReference>
<keyword evidence="2" id="KW-0812">Transmembrane</keyword>
<keyword evidence="7" id="KW-0675">Receptor</keyword>
<protein>
    <recommendedName>
        <fullName evidence="9">Fibronectin type-III domain-containing protein</fullName>
    </recommendedName>
</protein>
<dbReference type="PANTHER" id="PTHR46877:SF9">
    <property type="entry name" value="EPHRIN TYPE-A RECEPTOR 7"/>
    <property type="match status" value="1"/>
</dbReference>
<dbReference type="InterPro" id="IPR036116">
    <property type="entry name" value="FN3_sf"/>
</dbReference>
<dbReference type="PANTHER" id="PTHR46877">
    <property type="entry name" value="EPH RECEPTOR A5"/>
    <property type="match status" value="1"/>
</dbReference>
<evidence type="ECO:0000256" key="7">
    <source>
        <dbReference type="ARBA" id="ARBA00023170"/>
    </source>
</evidence>
<comment type="caution">
    <text evidence="10">The sequence shown here is derived from an EMBL/GenBank/DDBJ whole genome shotgun (WGS) entry which is preliminary data.</text>
</comment>
<evidence type="ECO:0000256" key="4">
    <source>
        <dbReference type="ARBA" id="ARBA00022840"/>
    </source>
</evidence>
<dbReference type="Gene3D" id="2.60.40.10">
    <property type="entry name" value="Immunoglobulins"/>
    <property type="match status" value="2"/>
</dbReference>
<comment type="subcellular location">
    <subcellularLocation>
        <location evidence="1">Membrane</location>
        <topology evidence="1">Single-pass membrane protein</topology>
    </subcellularLocation>
</comment>
<feature type="region of interest" description="Disordered" evidence="8">
    <location>
        <begin position="305"/>
        <end position="326"/>
    </location>
</feature>
<feature type="domain" description="Fibronectin type-III" evidence="9">
    <location>
        <begin position="155"/>
        <end position="264"/>
    </location>
</feature>
<dbReference type="GO" id="GO:0005886">
    <property type="term" value="C:plasma membrane"/>
    <property type="evidence" value="ECO:0007669"/>
    <property type="project" value="TreeGrafter"/>
</dbReference>
<evidence type="ECO:0000256" key="6">
    <source>
        <dbReference type="ARBA" id="ARBA00023136"/>
    </source>
</evidence>
<dbReference type="GO" id="GO:0005524">
    <property type="term" value="F:ATP binding"/>
    <property type="evidence" value="ECO:0007669"/>
    <property type="project" value="UniProtKB-KW"/>
</dbReference>
<dbReference type="InterPro" id="IPR050449">
    <property type="entry name" value="Ephrin_rcpt_TKs"/>
</dbReference>
<sequence>MQHLEISGLGLGKWYFGLKTADEVPNWSDLSNIATATIGDTIASSAIHDLEIFSFDETSATLIWTAPGDDGDIGQAAEYDLRYDFGPISEENWAAAHRVQGVPRPGSVDTNEFFTINDLETGRAYFVGIKTLDDRSNASELSNVVSVTPAQDNLPPGQVLDLNATNAIGHSVSLTWTSPGDNGYVGLALEYDLRYSEAQITEDSWNEATRVHDVFQPGVAGREEAYIVHNLELETPYFFAIKTADDELNWSEMSNVVSATTIALAKLTHSLRRVGAREGCWSPNGNNLVFQADYTDQYSQELYRIPTNGGEPTRLSDESGGALRPA</sequence>
<dbReference type="Proteomes" id="UP000777784">
    <property type="component" value="Unassembled WGS sequence"/>
</dbReference>
<dbReference type="AlphaFoldDB" id="A0A948RX12"/>
<evidence type="ECO:0000256" key="1">
    <source>
        <dbReference type="ARBA" id="ARBA00004167"/>
    </source>
</evidence>
<dbReference type="GO" id="GO:0005005">
    <property type="term" value="F:transmembrane-ephrin receptor activity"/>
    <property type="evidence" value="ECO:0007669"/>
    <property type="project" value="TreeGrafter"/>
</dbReference>
<dbReference type="SUPFAM" id="SSF82171">
    <property type="entry name" value="DPP6 N-terminal domain-like"/>
    <property type="match status" value="1"/>
</dbReference>
<dbReference type="InterPro" id="IPR011042">
    <property type="entry name" value="6-blade_b-propeller_TolB-like"/>
</dbReference>
<evidence type="ECO:0000256" key="3">
    <source>
        <dbReference type="ARBA" id="ARBA00022741"/>
    </source>
</evidence>
<evidence type="ECO:0000256" key="8">
    <source>
        <dbReference type="SAM" id="MobiDB-lite"/>
    </source>
</evidence>
<keyword evidence="3" id="KW-0547">Nucleotide-binding</keyword>
<dbReference type="SUPFAM" id="SSF49265">
    <property type="entry name" value="Fibronectin type III"/>
    <property type="match status" value="1"/>
</dbReference>
<reference evidence="10" key="1">
    <citation type="submission" date="2021-05" db="EMBL/GenBank/DDBJ databases">
        <title>Energy efficiency and biological interactions define the core microbiome of deep oligotrophic groundwater.</title>
        <authorList>
            <person name="Mehrshad M."/>
            <person name="Lopez-Fernandez M."/>
            <person name="Bell E."/>
            <person name="Bernier-Latmani R."/>
            <person name="Bertilsson S."/>
            <person name="Dopson M."/>
        </authorList>
    </citation>
    <scope>NUCLEOTIDE SEQUENCE</scope>
    <source>
        <strain evidence="10">Modern_marine.mb.64</strain>
    </source>
</reference>
<name>A0A948RX12_UNCEI</name>
<keyword evidence="6" id="KW-0472">Membrane</keyword>